<accession>A0A2R6X637</accession>
<feature type="transmembrane region" description="Helical" evidence="7">
    <location>
        <begin position="124"/>
        <end position="144"/>
    </location>
</feature>
<dbReference type="Proteomes" id="UP000244005">
    <property type="component" value="Unassembled WGS sequence"/>
</dbReference>
<evidence type="ECO:0000256" key="3">
    <source>
        <dbReference type="ARBA" id="ARBA00022692"/>
    </source>
</evidence>
<reference evidence="9" key="1">
    <citation type="journal article" date="2017" name="Cell">
        <title>Insights into land plant evolution garnered from the Marchantia polymorpha genome.</title>
        <authorList>
            <person name="Bowman J.L."/>
            <person name="Kohchi T."/>
            <person name="Yamato K.T."/>
            <person name="Jenkins J."/>
            <person name="Shu S."/>
            <person name="Ishizaki K."/>
            <person name="Yamaoka S."/>
            <person name="Nishihama R."/>
            <person name="Nakamura Y."/>
            <person name="Berger F."/>
            <person name="Adam C."/>
            <person name="Aki S.S."/>
            <person name="Althoff F."/>
            <person name="Araki T."/>
            <person name="Arteaga-Vazquez M.A."/>
            <person name="Balasubrmanian S."/>
            <person name="Barry K."/>
            <person name="Bauer D."/>
            <person name="Boehm C.R."/>
            <person name="Briginshaw L."/>
            <person name="Caballero-Perez J."/>
            <person name="Catarino B."/>
            <person name="Chen F."/>
            <person name="Chiyoda S."/>
            <person name="Chovatia M."/>
            <person name="Davies K.M."/>
            <person name="Delmans M."/>
            <person name="Demura T."/>
            <person name="Dierschke T."/>
            <person name="Dolan L."/>
            <person name="Dorantes-Acosta A.E."/>
            <person name="Eklund D.M."/>
            <person name="Florent S.N."/>
            <person name="Flores-Sandoval E."/>
            <person name="Fujiyama A."/>
            <person name="Fukuzawa H."/>
            <person name="Galik B."/>
            <person name="Grimanelli D."/>
            <person name="Grimwood J."/>
            <person name="Grossniklaus U."/>
            <person name="Hamada T."/>
            <person name="Haseloff J."/>
            <person name="Hetherington A.J."/>
            <person name="Higo A."/>
            <person name="Hirakawa Y."/>
            <person name="Hundley H.N."/>
            <person name="Ikeda Y."/>
            <person name="Inoue K."/>
            <person name="Inoue S.I."/>
            <person name="Ishida S."/>
            <person name="Jia Q."/>
            <person name="Kakita M."/>
            <person name="Kanazawa T."/>
            <person name="Kawai Y."/>
            <person name="Kawashima T."/>
            <person name="Kennedy M."/>
            <person name="Kinose K."/>
            <person name="Kinoshita T."/>
            <person name="Kohara Y."/>
            <person name="Koide E."/>
            <person name="Komatsu K."/>
            <person name="Kopischke S."/>
            <person name="Kubo M."/>
            <person name="Kyozuka J."/>
            <person name="Lagercrantz U."/>
            <person name="Lin S.S."/>
            <person name="Lindquist E."/>
            <person name="Lipzen A.M."/>
            <person name="Lu C.W."/>
            <person name="De Luna E."/>
            <person name="Martienssen R.A."/>
            <person name="Minamino N."/>
            <person name="Mizutani M."/>
            <person name="Mizutani M."/>
            <person name="Mochizuki N."/>
            <person name="Monte I."/>
            <person name="Mosher R."/>
            <person name="Nagasaki H."/>
            <person name="Nakagami H."/>
            <person name="Naramoto S."/>
            <person name="Nishitani K."/>
            <person name="Ohtani M."/>
            <person name="Okamoto T."/>
            <person name="Okumura M."/>
            <person name="Phillips J."/>
            <person name="Pollak B."/>
            <person name="Reinders A."/>
            <person name="Rovekamp M."/>
            <person name="Sano R."/>
            <person name="Sawa S."/>
            <person name="Schmid M.W."/>
            <person name="Shirakawa M."/>
            <person name="Solano R."/>
            <person name="Spunde A."/>
            <person name="Suetsugu N."/>
            <person name="Sugano S."/>
            <person name="Sugiyama A."/>
            <person name="Sun R."/>
            <person name="Suzuki Y."/>
            <person name="Takenaka M."/>
            <person name="Takezawa D."/>
            <person name="Tomogane H."/>
            <person name="Tsuzuki M."/>
            <person name="Ueda T."/>
            <person name="Umeda M."/>
            <person name="Ward J.M."/>
            <person name="Watanabe Y."/>
            <person name="Yazaki K."/>
            <person name="Yokoyama R."/>
            <person name="Yoshitake Y."/>
            <person name="Yotsui I."/>
            <person name="Zachgo S."/>
            <person name="Schmutz J."/>
        </authorList>
    </citation>
    <scope>NUCLEOTIDE SEQUENCE [LARGE SCALE GENOMIC DNA]</scope>
    <source>
        <strain evidence="9">Tak-1</strain>
    </source>
</reference>
<evidence type="ECO:0000256" key="4">
    <source>
        <dbReference type="ARBA" id="ARBA00022989"/>
    </source>
</evidence>
<feature type="transmembrane region" description="Helical" evidence="7">
    <location>
        <begin position="156"/>
        <end position="175"/>
    </location>
</feature>
<feature type="transmembrane region" description="Helical" evidence="7">
    <location>
        <begin position="18"/>
        <end position="37"/>
    </location>
</feature>
<dbReference type="PANTHER" id="PTHR31621">
    <property type="entry name" value="PROTEIN DMP3"/>
    <property type="match status" value="1"/>
</dbReference>
<keyword evidence="3 7" id="KW-0812">Transmembrane</keyword>
<dbReference type="GO" id="GO:0005737">
    <property type="term" value="C:cytoplasm"/>
    <property type="evidence" value="ECO:0007669"/>
    <property type="project" value="UniProtKB-ARBA"/>
</dbReference>
<feature type="compositionally biased region" description="Low complexity" evidence="6">
    <location>
        <begin position="227"/>
        <end position="236"/>
    </location>
</feature>
<feature type="region of interest" description="Disordered" evidence="6">
    <location>
        <begin position="198"/>
        <end position="262"/>
    </location>
</feature>
<sequence length="262" mass="27816">MSSQAAPNPSTGDMATNLANLLPTGTFLTFSTLAPLFTNNGMCGMTEKIMTGMLLGTFVGLVFVLNFIDSVTTESGKVYYGIVTTKGLYNPQFARSNIPGDLRRDDSYFTGTDDTMYKVNVSDVVNGILDVVAFGTLSLLAAPITTCYYPDLPGTVIKTAPILVALIVGVFFAFAPPGRHGVGFAVTTAGFQLVPETDPEVVPRQASSRILDPSNRDRLLVQPGPGPASSSPSPSRSPDHVLPRINRESTSPPRASIGRRSP</sequence>
<evidence type="ECO:0000256" key="7">
    <source>
        <dbReference type="SAM" id="Phobius"/>
    </source>
</evidence>
<evidence type="ECO:0000313" key="8">
    <source>
        <dbReference type="EMBL" id="PTQ41563.1"/>
    </source>
</evidence>
<evidence type="ECO:0000256" key="5">
    <source>
        <dbReference type="ARBA" id="ARBA00023136"/>
    </source>
</evidence>
<name>A0A2R6X637_MARPO</name>
<dbReference type="AlphaFoldDB" id="A0A2R6X637"/>
<keyword evidence="9" id="KW-1185">Reference proteome</keyword>
<dbReference type="InterPro" id="IPR007770">
    <property type="entry name" value="DMP"/>
</dbReference>
<dbReference type="EMBL" id="KZ772706">
    <property type="protein sequence ID" value="PTQ41563.1"/>
    <property type="molecule type" value="Genomic_DNA"/>
</dbReference>
<comment type="similarity">
    <text evidence="2">Belongs to the plant DMP1 protein family.</text>
</comment>
<dbReference type="OrthoDB" id="525686at2759"/>
<keyword evidence="5 7" id="KW-0472">Membrane</keyword>
<dbReference type="OMA" id="QFARSNI"/>
<evidence type="ECO:0000256" key="1">
    <source>
        <dbReference type="ARBA" id="ARBA00004141"/>
    </source>
</evidence>
<protein>
    <submittedName>
        <fullName evidence="8">Uncharacterized protein</fullName>
    </submittedName>
</protein>
<evidence type="ECO:0000313" key="9">
    <source>
        <dbReference type="Proteomes" id="UP000244005"/>
    </source>
</evidence>
<gene>
    <name evidence="8" type="ORF">MARPO_0034s0136</name>
</gene>
<dbReference type="GO" id="GO:0010256">
    <property type="term" value="P:endomembrane system organization"/>
    <property type="evidence" value="ECO:0000318"/>
    <property type="project" value="GO_Central"/>
</dbReference>
<dbReference type="PANTHER" id="PTHR31621:SF66">
    <property type="entry name" value="PROTEIN DMP2"/>
    <property type="match status" value="1"/>
</dbReference>
<dbReference type="GO" id="GO:0016020">
    <property type="term" value="C:membrane"/>
    <property type="evidence" value="ECO:0007669"/>
    <property type="project" value="UniProtKB-SubCell"/>
</dbReference>
<feature type="transmembrane region" description="Helical" evidence="7">
    <location>
        <begin position="49"/>
        <end position="68"/>
    </location>
</feature>
<dbReference type="Gramene" id="Mp6g03820.1">
    <property type="protein sequence ID" value="Mp6g03820.1.cds1"/>
    <property type="gene ID" value="Mp6g03820"/>
</dbReference>
<evidence type="ECO:0000256" key="2">
    <source>
        <dbReference type="ARBA" id="ARBA00008707"/>
    </source>
</evidence>
<evidence type="ECO:0000256" key="6">
    <source>
        <dbReference type="SAM" id="MobiDB-lite"/>
    </source>
</evidence>
<comment type="subcellular location">
    <subcellularLocation>
        <location evidence="1">Membrane</location>
        <topology evidence="1">Multi-pass membrane protein</topology>
    </subcellularLocation>
</comment>
<feature type="compositionally biased region" description="Basic and acidic residues" evidence="6">
    <location>
        <begin position="237"/>
        <end position="247"/>
    </location>
</feature>
<proteinExistence type="inferred from homology"/>
<keyword evidence="4 7" id="KW-1133">Transmembrane helix</keyword>
<organism evidence="8 9">
    <name type="scientific">Marchantia polymorpha</name>
    <name type="common">Common liverwort</name>
    <name type="synonym">Marchantia aquatica</name>
    <dbReference type="NCBI Taxonomy" id="3197"/>
    <lineage>
        <taxon>Eukaryota</taxon>
        <taxon>Viridiplantae</taxon>
        <taxon>Streptophyta</taxon>
        <taxon>Embryophyta</taxon>
        <taxon>Marchantiophyta</taxon>
        <taxon>Marchantiopsida</taxon>
        <taxon>Marchantiidae</taxon>
        <taxon>Marchantiales</taxon>
        <taxon>Marchantiaceae</taxon>
        <taxon>Marchantia</taxon>
    </lineage>
</organism>
<dbReference type="Pfam" id="PF05078">
    <property type="entry name" value="DUF679"/>
    <property type="match status" value="1"/>
</dbReference>